<gene>
    <name evidence="2" type="ORF">GCM10011394_13730</name>
</gene>
<feature type="region of interest" description="Disordered" evidence="1">
    <location>
        <begin position="67"/>
        <end position="121"/>
    </location>
</feature>
<proteinExistence type="predicted"/>
<organism evidence="2 3">
    <name type="scientific">Luteimonas terricola</name>
    <dbReference type="NCBI Taxonomy" id="645597"/>
    <lineage>
        <taxon>Bacteria</taxon>
        <taxon>Pseudomonadati</taxon>
        <taxon>Pseudomonadota</taxon>
        <taxon>Gammaproteobacteria</taxon>
        <taxon>Lysobacterales</taxon>
        <taxon>Lysobacteraceae</taxon>
        <taxon>Luteimonas</taxon>
    </lineage>
</organism>
<evidence type="ECO:0000313" key="2">
    <source>
        <dbReference type="EMBL" id="GGK05809.1"/>
    </source>
</evidence>
<name>A0ABQ2EF69_9GAMM</name>
<sequence>MREASRDGAWLALLLAVGVAMPGSIAPADAQTVQKCIGADGHVTFTSAECADGHLLANTYDAVPEAATNAAAERPVPRQRQTGASSRSGTTARTGSLGTRPARTTARGKSDRCQAARDRREQTLRRVGLKRTFDLLRKLDDEVWAACR</sequence>
<dbReference type="EMBL" id="BMME01000001">
    <property type="protein sequence ID" value="GGK05809.1"/>
    <property type="molecule type" value="Genomic_DNA"/>
</dbReference>
<keyword evidence="3" id="KW-1185">Reference proteome</keyword>
<reference evidence="3" key="1">
    <citation type="journal article" date="2019" name="Int. J. Syst. Evol. Microbiol.">
        <title>The Global Catalogue of Microorganisms (GCM) 10K type strain sequencing project: providing services to taxonomists for standard genome sequencing and annotation.</title>
        <authorList>
            <consortium name="The Broad Institute Genomics Platform"/>
            <consortium name="The Broad Institute Genome Sequencing Center for Infectious Disease"/>
            <person name="Wu L."/>
            <person name="Ma J."/>
        </authorList>
    </citation>
    <scope>NUCLEOTIDE SEQUENCE [LARGE SCALE GENOMIC DNA]</scope>
    <source>
        <strain evidence="3">CGMCC 1.8985</strain>
    </source>
</reference>
<comment type="caution">
    <text evidence="2">The sequence shown here is derived from an EMBL/GenBank/DDBJ whole genome shotgun (WGS) entry which is preliminary data.</text>
</comment>
<dbReference type="RefSeq" id="WP_132986063.1">
    <property type="nucleotide sequence ID" value="NZ_BMME01000001.1"/>
</dbReference>
<evidence type="ECO:0000313" key="3">
    <source>
        <dbReference type="Proteomes" id="UP000599009"/>
    </source>
</evidence>
<evidence type="ECO:0000256" key="1">
    <source>
        <dbReference type="SAM" id="MobiDB-lite"/>
    </source>
</evidence>
<feature type="compositionally biased region" description="Basic and acidic residues" evidence="1">
    <location>
        <begin position="108"/>
        <end position="121"/>
    </location>
</feature>
<feature type="compositionally biased region" description="Low complexity" evidence="1">
    <location>
        <begin position="67"/>
        <end position="100"/>
    </location>
</feature>
<dbReference type="Proteomes" id="UP000599009">
    <property type="component" value="Unassembled WGS sequence"/>
</dbReference>
<protein>
    <recommendedName>
        <fullName evidence="4">DUF4124 domain-containing protein</fullName>
    </recommendedName>
</protein>
<accession>A0ABQ2EF69</accession>
<evidence type="ECO:0008006" key="4">
    <source>
        <dbReference type="Google" id="ProtNLM"/>
    </source>
</evidence>